<accession>A0A7R9QTI7</accession>
<evidence type="ECO:0000313" key="2">
    <source>
        <dbReference type="EMBL" id="CAD7657938.1"/>
    </source>
</evidence>
<evidence type="ECO:0000259" key="1">
    <source>
        <dbReference type="Pfam" id="PF05347"/>
    </source>
</evidence>
<gene>
    <name evidence="2" type="ORF">ONB1V03_LOCUS14563</name>
</gene>
<dbReference type="InterPro" id="IPR008011">
    <property type="entry name" value="Complex1_LYR_dom"/>
</dbReference>
<feature type="domain" description="Complex 1 LYR protein" evidence="1">
    <location>
        <begin position="43"/>
        <end position="89"/>
    </location>
</feature>
<dbReference type="EMBL" id="CAJPVJ010013968">
    <property type="protein sequence ID" value="CAG2175124.1"/>
    <property type="molecule type" value="Genomic_DNA"/>
</dbReference>
<evidence type="ECO:0000313" key="3">
    <source>
        <dbReference type="Proteomes" id="UP000728032"/>
    </source>
</evidence>
<dbReference type="EMBL" id="OC928793">
    <property type="protein sequence ID" value="CAD7657938.1"/>
    <property type="molecule type" value="Genomic_DNA"/>
</dbReference>
<keyword evidence="3" id="KW-1185">Reference proteome</keyword>
<reference evidence="2" key="1">
    <citation type="submission" date="2020-11" db="EMBL/GenBank/DDBJ databases">
        <authorList>
            <person name="Tran Van P."/>
        </authorList>
    </citation>
    <scope>NUCLEOTIDE SEQUENCE</scope>
</reference>
<name>A0A7R9QTI7_9ACAR</name>
<sequence length="90" mass="10947">MVDTEVAMDEWCESAAEDIHLNCNPNHSCVTRIMNCVSRVDKLRLFKELVKYSNELIYTDRHFYLNRVRQEFRKHRELTAEEDIDFFYRV</sequence>
<organism evidence="2">
    <name type="scientific">Oppiella nova</name>
    <dbReference type="NCBI Taxonomy" id="334625"/>
    <lineage>
        <taxon>Eukaryota</taxon>
        <taxon>Metazoa</taxon>
        <taxon>Ecdysozoa</taxon>
        <taxon>Arthropoda</taxon>
        <taxon>Chelicerata</taxon>
        <taxon>Arachnida</taxon>
        <taxon>Acari</taxon>
        <taxon>Acariformes</taxon>
        <taxon>Sarcoptiformes</taxon>
        <taxon>Oribatida</taxon>
        <taxon>Brachypylina</taxon>
        <taxon>Oppioidea</taxon>
        <taxon>Oppiidae</taxon>
        <taxon>Oppiella</taxon>
    </lineage>
</organism>
<dbReference type="OrthoDB" id="277888at2759"/>
<dbReference type="AlphaFoldDB" id="A0A7R9QTI7"/>
<dbReference type="Proteomes" id="UP000728032">
    <property type="component" value="Unassembled WGS sequence"/>
</dbReference>
<dbReference type="Pfam" id="PF05347">
    <property type="entry name" value="Complex1_LYR"/>
    <property type="match status" value="1"/>
</dbReference>
<proteinExistence type="predicted"/>
<protein>
    <recommendedName>
        <fullName evidence="1">Complex 1 LYR protein domain-containing protein</fullName>
    </recommendedName>
</protein>